<dbReference type="InterPro" id="IPR011009">
    <property type="entry name" value="Kinase-like_dom_sf"/>
</dbReference>
<dbReference type="InterPro" id="IPR051824">
    <property type="entry name" value="LRR_Rcpt-Like_S/T_Kinase"/>
</dbReference>
<evidence type="ECO:0000256" key="8">
    <source>
        <dbReference type="ARBA" id="ARBA00022692"/>
    </source>
</evidence>
<dbReference type="Pfam" id="PF00069">
    <property type="entry name" value="Pkinase"/>
    <property type="match status" value="1"/>
</dbReference>
<keyword evidence="7" id="KW-0808">Transferase</keyword>
<comment type="catalytic activity">
    <reaction evidence="18">
        <text>L-seryl-[protein] + ATP = O-phospho-L-seryl-[protein] + ADP + H(+)</text>
        <dbReference type="Rhea" id="RHEA:17989"/>
        <dbReference type="Rhea" id="RHEA-COMP:9863"/>
        <dbReference type="Rhea" id="RHEA-COMP:11604"/>
        <dbReference type="ChEBI" id="CHEBI:15378"/>
        <dbReference type="ChEBI" id="CHEBI:29999"/>
        <dbReference type="ChEBI" id="CHEBI:30616"/>
        <dbReference type="ChEBI" id="CHEBI:83421"/>
        <dbReference type="ChEBI" id="CHEBI:456216"/>
        <dbReference type="EC" id="2.7.11.1"/>
    </reaction>
</comment>
<keyword evidence="21" id="KW-1185">Reference proteome</keyword>
<evidence type="ECO:0000256" key="12">
    <source>
        <dbReference type="ARBA" id="ARBA00022777"/>
    </source>
</evidence>
<dbReference type="PANTHER" id="PTHR48006">
    <property type="entry name" value="LEUCINE-RICH REPEAT-CONTAINING PROTEIN DDB_G0281931-RELATED"/>
    <property type="match status" value="1"/>
</dbReference>
<comment type="caution">
    <text evidence="20">The sequence shown here is derived from an EMBL/GenBank/DDBJ whole genome shotgun (WGS) entry which is preliminary data.</text>
</comment>
<evidence type="ECO:0000313" key="20">
    <source>
        <dbReference type="EMBL" id="KAH9317501.1"/>
    </source>
</evidence>
<feature type="non-terminal residue" evidence="20">
    <location>
        <position position="225"/>
    </location>
</feature>
<dbReference type="PANTHER" id="PTHR48006:SF92">
    <property type="entry name" value="LRR RECEPTOR-LIKE SERINE_THREONINE-PROTEIN KINASE GSO1"/>
    <property type="match status" value="1"/>
</dbReference>
<keyword evidence="12" id="KW-0418">Kinase</keyword>
<evidence type="ECO:0000256" key="7">
    <source>
        <dbReference type="ARBA" id="ARBA00022679"/>
    </source>
</evidence>
<dbReference type="OMA" id="LHETAYH"/>
<dbReference type="SUPFAM" id="SSF56112">
    <property type="entry name" value="Protein kinase-like (PK-like)"/>
    <property type="match status" value="1"/>
</dbReference>
<evidence type="ECO:0000256" key="11">
    <source>
        <dbReference type="ARBA" id="ARBA00022741"/>
    </source>
</evidence>
<keyword evidence="9" id="KW-0732">Signal</keyword>
<keyword evidence="16" id="KW-0325">Glycoprotein</keyword>
<evidence type="ECO:0000256" key="18">
    <source>
        <dbReference type="ARBA" id="ARBA00048679"/>
    </source>
</evidence>
<keyword evidence="6" id="KW-0433">Leucine-rich repeat</keyword>
<dbReference type="FunFam" id="1.10.510.10:FF:000417">
    <property type="entry name" value="Leucine-rich repeat receptor-like protein kinase"/>
    <property type="match status" value="1"/>
</dbReference>
<evidence type="ECO:0000256" key="1">
    <source>
        <dbReference type="ARBA" id="ARBA00004162"/>
    </source>
</evidence>
<reference evidence="20 21" key="1">
    <citation type="journal article" date="2021" name="Nat. Plants">
        <title>The Taxus genome provides insights into paclitaxel biosynthesis.</title>
        <authorList>
            <person name="Xiong X."/>
            <person name="Gou J."/>
            <person name="Liao Q."/>
            <person name="Li Y."/>
            <person name="Zhou Q."/>
            <person name="Bi G."/>
            <person name="Li C."/>
            <person name="Du R."/>
            <person name="Wang X."/>
            <person name="Sun T."/>
            <person name="Guo L."/>
            <person name="Liang H."/>
            <person name="Lu P."/>
            <person name="Wu Y."/>
            <person name="Zhang Z."/>
            <person name="Ro D.K."/>
            <person name="Shang Y."/>
            <person name="Huang S."/>
            <person name="Yan J."/>
        </authorList>
    </citation>
    <scope>NUCLEOTIDE SEQUENCE [LARGE SCALE GENOMIC DNA]</scope>
    <source>
        <strain evidence="20">Ta-2019</strain>
    </source>
</reference>
<dbReference type="PROSITE" id="PS00108">
    <property type="entry name" value="PROTEIN_KINASE_ST"/>
    <property type="match status" value="1"/>
</dbReference>
<dbReference type="EC" id="2.7.11.1" evidence="2"/>
<comment type="catalytic activity">
    <reaction evidence="17">
        <text>L-threonyl-[protein] + ATP = O-phospho-L-threonyl-[protein] + ADP + H(+)</text>
        <dbReference type="Rhea" id="RHEA:46608"/>
        <dbReference type="Rhea" id="RHEA-COMP:11060"/>
        <dbReference type="Rhea" id="RHEA-COMP:11605"/>
        <dbReference type="ChEBI" id="CHEBI:15378"/>
        <dbReference type="ChEBI" id="CHEBI:30013"/>
        <dbReference type="ChEBI" id="CHEBI:30616"/>
        <dbReference type="ChEBI" id="CHEBI:61977"/>
        <dbReference type="ChEBI" id="CHEBI:456216"/>
        <dbReference type="EC" id="2.7.11.1"/>
    </reaction>
</comment>
<evidence type="ECO:0000256" key="9">
    <source>
        <dbReference type="ARBA" id="ARBA00022729"/>
    </source>
</evidence>
<evidence type="ECO:0000256" key="16">
    <source>
        <dbReference type="ARBA" id="ARBA00023180"/>
    </source>
</evidence>
<keyword evidence="11" id="KW-0547">Nucleotide-binding</keyword>
<gene>
    <name evidence="20" type="ORF">KI387_019270</name>
</gene>
<keyword evidence="10" id="KW-0677">Repeat</keyword>
<keyword evidence="8" id="KW-0812">Transmembrane</keyword>
<accession>A0AA38G674</accession>
<dbReference type="EMBL" id="JAHRHJ020000004">
    <property type="protein sequence ID" value="KAH9317501.1"/>
    <property type="molecule type" value="Genomic_DNA"/>
</dbReference>
<dbReference type="GO" id="GO:0005886">
    <property type="term" value="C:plasma membrane"/>
    <property type="evidence" value="ECO:0007669"/>
    <property type="project" value="UniProtKB-SubCell"/>
</dbReference>
<keyword evidence="4" id="KW-0723">Serine/threonine-protein kinase</keyword>
<evidence type="ECO:0000256" key="15">
    <source>
        <dbReference type="ARBA" id="ARBA00023136"/>
    </source>
</evidence>
<dbReference type="SMART" id="SM00220">
    <property type="entry name" value="S_TKc"/>
    <property type="match status" value="1"/>
</dbReference>
<evidence type="ECO:0000256" key="17">
    <source>
        <dbReference type="ARBA" id="ARBA00047899"/>
    </source>
</evidence>
<sequence>CWYTSTCPKGSFWERLNDDHDLRGGERVLPWPVRYNIALGAARGLSYLHHDCSPPILHRDVKSTNILLDGNFEGKIADFGVSTIFDNLGDEHSVSGYVGSHGYIAPEYANKLKVSEKSDVYSFGVVLLEVVSGMKVTGEVVYGEGVDIVKWIRNTICRGKGELAVLDSRIVDENCVEQMLRVMRVGILCTSNAPHQRPSMRKVVEMLVSCSFSDKNEEIEKMMIF</sequence>
<proteinExistence type="predicted"/>
<dbReference type="GO" id="GO:0004674">
    <property type="term" value="F:protein serine/threonine kinase activity"/>
    <property type="evidence" value="ECO:0007669"/>
    <property type="project" value="UniProtKB-KW"/>
</dbReference>
<evidence type="ECO:0000313" key="21">
    <source>
        <dbReference type="Proteomes" id="UP000824469"/>
    </source>
</evidence>
<evidence type="ECO:0000256" key="14">
    <source>
        <dbReference type="ARBA" id="ARBA00022989"/>
    </source>
</evidence>
<dbReference type="PROSITE" id="PS50011">
    <property type="entry name" value="PROTEIN_KINASE_DOM"/>
    <property type="match status" value="1"/>
</dbReference>
<dbReference type="AlphaFoldDB" id="A0AA38G674"/>
<keyword evidence="15" id="KW-0472">Membrane</keyword>
<evidence type="ECO:0000256" key="6">
    <source>
        <dbReference type="ARBA" id="ARBA00022614"/>
    </source>
</evidence>
<evidence type="ECO:0000256" key="4">
    <source>
        <dbReference type="ARBA" id="ARBA00022527"/>
    </source>
</evidence>
<organism evidence="20 21">
    <name type="scientific">Taxus chinensis</name>
    <name type="common">Chinese yew</name>
    <name type="synonym">Taxus wallichiana var. chinensis</name>
    <dbReference type="NCBI Taxonomy" id="29808"/>
    <lineage>
        <taxon>Eukaryota</taxon>
        <taxon>Viridiplantae</taxon>
        <taxon>Streptophyta</taxon>
        <taxon>Embryophyta</taxon>
        <taxon>Tracheophyta</taxon>
        <taxon>Spermatophyta</taxon>
        <taxon>Pinopsida</taxon>
        <taxon>Pinidae</taxon>
        <taxon>Conifers II</taxon>
        <taxon>Cupressales</taxon>
        <taxon>Taxaceae</taxon>
        <taxon>Taxus</taxon>
    </lineage>
</organism>
<dbReference type="Gene3D" id="1.10.510.10">
    <property type="entry name" value="Transferase(Phosphotransferase) domain 1"/>
    <property type="match status" value="1"/>
</dbReference>
<evidence type="ECO:0000259" key="19">
    <source>
        <dbReference type="PROSITE" id="PS50011"/>
    </source>
</evidence>
<keyword evidence="13" id="KW-0067">ATP-binding</keyword>
<dbReference type="InterPro" id="IPR000719">
    <property type="entry name" value="Prot_kinase_dom"/>
</dbReference>
<feature type="domain" description="Protein kinase" evidence="19">
    <location>
        <begin position="1"/>
        <end position="212"/>
    </location>
</feature>
<evidence type="ECO:0000256" key="2">
    <source>
        <dbReference type="ARBA" id="ARBA00012513"/>
    </source>
</evidence>
<comment type="subcellular location">
    <subcellularLocation>
        <location evidence="1">Cell membrane</location>
        <topology evidence="1">Single-pass membrane protein</topology>
    </subcellularLocation>
</comment>
<evidence type="ECO:0000256" key="10">
    <source>
        <dbReference type="ARBA" id="ARBA00022737"/>
    </source>
</evidence>
<dbReference type="Proteomes" id="UP000824469">
    <property type="component" value="Unassembled WGS sequence"/>
</dbReference>
<protein>
    <recommendedName>
        <fullName evidence="2">non-specific serine/threonine protein kinase</fullName>
        <ecNumber evidence="2">2.7.11.1</ecNumber>
    </recommendedName>
</protein>
<evidence type="ECO:0000256" key="5">
    <source>
        <dbReference type="ARBA" id="ARBA00022553"/>
    </source>
</evidence>
<evidence type="ECO:0000256" key="13">
    <source>
        <dbReference type="ARBA" id="ARBA00022840"/>
    </source>
</evidence>
<dbReference type="GO" id="GO:0005524">
    <property type="term" value="F:ATP binding"/>
    <property type="evidence" value="ECO:0007669"/>
    <property type="project" value="UniProtKB-KW"/>
</dbReference>
<keyword evidence="3" id="KW-1003">Cell membrane</keyword>
<name>A0AA38G674_TAXCH</name>
<dbReference type="InterPro" id="IPR008271">
    <property type="entry name" value="Ser/Thr_kinase_AS"/>
</dbReference>
<keyword evidence="14" id="KW-1133">Transmembrane helix</keyword>
<keyword evidence="5" id="KW-0597">Phosphoprotein</keyword>
<evidence type="ECO:0000256" key="3">
    <source>
        <dbReference type="ARBA" id="ARBA00022475"/>
    </source>
</evidence>